<dbReference type="FunFam" id="3.40.1390.30:FF:000001">
    <property type="entry name" value="GTP cyclohydrolase 1 type 2"/>
    <property type="match status" value="1"/>
</dbReference>
<evidence type="ECO:0000256" key="1">
    <source>
        <dbReference type="ARBA" id="ARBA00006964"/>
    </source>
</evidence>
<dbReference type="GeneID" id="43602035"/>
<evidence type="ECO:0000256" key="2">
    <source>
        <dbReference type="PIRSR" id="PIRSR602678-1"/>
    </source>
</evidence>
<feature type="binding site" evidence="2">
    <location>
        <position position="263"/>
    </location>
    <ligand>
        <name>a divalent metal cation</name>
        <dbReference type="ChEBI" id="CHEBI:60240"/>
        <label>1</label>
    </ligand>
</feature>
<feature type="binding site" evidence="2">
    <location>
        <position position="93"/>
    </location>
    <ligand>
        <name>a divalent metal cation</name>
        <dbReference type="ChEBI" id="CHEBI:60240"/>
        <label>1</label>
    </ligand>
</feature>
<dbReference type="EMBL" id="NPIC01000011">
    <property type="protein sequence ID" value="RDL31784.1"/>
    <property type="molecule type" value="Genomic_DNA"/>
</dbReference>
<feature type="binding site" evidence="2">
    <location>
        <position position="129"/>
    </location>
    <ligand>
        <name>a divalent metal cation</name>
        <dbReference type="ChEBI" id="CHEBI:60240"/>
        <label>1</label>
    </ligand>
</feature>
<comment type="similarity">
    <text evidence="1">Belongs to the GTP cyclohydrolase I type 2/NIF3 family.</text>
</comment>
<comment type="caution">
    <text evidence="3">The sequence shown here is derived from an EMBL/GenBank/DDBJ whole genome shotgun (WGS) entry which is preliminary data.</text>
</comment>
<dbReference type="Proteomes" id="UP000254866">
    <property type="component" value="Unassembled WGS sequence"/>
</dbReference>
<dbReference type="STRING" id="2656787.A0A370TC16"/>
<dbReference type="InterPro" id="IPR002678">
    <property type="entry name" value="DUF34/NIF3"/>
</dbReference>
<sequence length="329" mass="35419">MANPQPKSNVAPFTRAVVASMRKLFPEQLADKSFDNTGLLLESPFRPGHLKKSALITIDLTTAVADEAISRRVSIIIAYRKTPFLARSNAYSHPPKPIKSLTQGDTQQKTLLRLAQEGISVYCPHTAVDAAPGGLNDWLADIVVGGEGNSTRSIITPIKDPPPGFESAGYGRIVRFNQPQKLGNLVSAITSSLALTGVSVATPQTVPAGEKSQISISSIGICAGSGGSMLNNLDVDLLFTGELSHHEALAAIEKGVCVVTTFHSNSERAYFRKVMQPSLVNEVTQEIFEMKGRGDWEGDVEGEGEGEMVIFASDIDADPFQIISREQKW</sequence>
<dbReference type="GO" id="GO:0046872">
    <property type="term" value="F:metal ion binding"/>
    <property type="evidence" value="ECO:0007669"/>
    <property type="project" value="UniProtKB-KW"/>
</dbReference>
<name>A0A370TC16_9HELO</name>
<protein>
    <recommendedName>
        <fullName evidence="5">NGG1p interacting factor 3</fullName>
    </recommendedName>
</protein>
<accession>A0A370TC16</accession>
<keyword evidence="4" id="KW-1185">Reference proteome</keyword>
<evidence type="ECO:0000313" key="3">
    <source>
        <dbReference type="EMBL" id="RDL31784.1"/>
    </source>
</evidence>
<dbReference type="GO" id="GO:0005739">
    <property type="term" value="C:mitochondrion"/>
    <property type="evidence" value="ECO:0007669"/>
    <property type="project" value="TreeGrafter"/>
</dbReference>
<organism evidence="3 4">
    <name type="scientific">Venustampulla echinocandica</name>
    <dbReference type="NCBI Taxonomy" id="2656787"/>
    <lineage>
        <taxon>Eukaryota</taxon>
        <taxon>Fungi</taxon>
        <taxon>Dikarya</taxon>
        <taxon>Ascomycota</taxon>
        <taxon>Pezizomycotina</taxon>
        <taxon>Leotiomycetes</taxon>
        <taxon>Helotiales</taxon>
        <taxon>Pleuroascaceae</taxon>
        <taxon>Venustampulla</taxon>
    </lineage>
</organism>
<dbReference type="AlphaFoldDB" id="A0A370TC16"/>
<dbReference type="SUPFAM" id="SSF102705">
    <property type="entry name" value="NIF3 (NGG1p interacting factor 3)-like"/>
    <property type="match status" value="1"/>
</dbReference>
<dbReference type="PANTHER" id="PTHR13799">
    <property type="entry name" value="NGG1 INTERACTING FACTOR 3"/>
    <property type="match status" value="1"/>
</dbReference>
<dbReference type="Gene3D" id="3.40.1390.30">
    <property type="entry name" value="NIF3 (NGG1p interacting factor 3)-like"/>
    <property type="match status" value="1"/>
</dbReference>
<dbReference type="RefSeq" id="XP_031865716.1">
    <property type="nucleotide sequence ID" value="XM_032017809.1"/>
</dbReference>
<evidence type="ECO:0000313" key="4">
    <source>
        <dbReference type="Proteomes" id="UP000254866"/>
    </source>
</evidence>
<dbReference type="PANTHER" id="PTHR13799:SF13">
    <property type="entry name" value="NIF3-LIKE PROTEIN 1"/>
    <property type="match status" value="1"/>
</dbReference>
<evidence type="ECO:0008006" key="5">
    <source>
        <dbReference type="Google" id="ProtNLM"/>
    </source>
</evidence>
<proteinExistence type="inferred from homology"/>
<dbReference type="Pfam" id="PF01784">
    <property type="entry name" value="DUF34_NIF3"/>
    <property type="match status" value="1"/>
</dbReference>
<keyword evidence="2" id="KW-0479">Metal-binding</keyword>
<dbReference type="InterPro" id="IPR036069">
    <property type="entry name" value="DUF34/NIF3_sf"/>
</dbReference>
<dbReference type="OrthoDB" id="3345469at2759"/>
<feature type="binding site" evidence="2">
    <location>
        <position position="267"/>
    </location>
    <ligand>
        <name>a divalent metal cation</name>
        <dbReference type="ChEBI" id="CHEBI:60240"/>
        <label>1</label>
    </ligand>
</feature>
<gene>
    <name evidence="3" type="ORF">BP5553_09186</name>
</gene>
<reference evidence="3 4" key="1">
    <citation type="journal article" date="2018" name="IMA Fungus">
        <title>IMA Genome-F 9: Draft genome sequence of Annulohypoxylon stygium, Aspergillus mulundensis, Berkeleyomyces basicola (syn. Thielaviopsis basicola), Ceratocystis smalleyi, two Cercospora beticola strains, Coleophoma cylindrospora, Fusarium fracticaudum, Phialophora cf. hyalina, and Morchella septimelata.</title>
        <authorList>
            <person name="Wingfield B.D."/>
            <person name="Bills G.F."/>
            <person name="Dong Y."/>
            <person name="Huang W."/>
            <person name="Nel W.J."/>
            <person name="Swalarsk-Parry B.S."/>
            <person name="Vaghefi N."/>
            <person name="Wilken P.M."/>
            <person name="An Z."/>
            <person name="de Beer Z.W."/>
            <person name="De Vos L."/>
            <person name="Chen L."/>
            <person name="Duong T.A."/>
            <person name="Gao Y."/>
            <person name="Hammerbacher A."/>
            <person name="Kikkert J.R."/>
            <person name="Li Y."/>
            <person name="Li H."/>
            <person name="Li K."/>
            <person name="Li Q."/>
            <person name="Liu X."/>
            <person name="Ma X."/>
            <person name="Naidoo K."/>
            <person name="Pethybridge S.J."/>
            <person name="Sun J."/>
            <person name="Steenkamp E.T."/>
            <person name="van der Nest M.A."/>
            <person name="van Wyk S."/>
            <person name="Wingfield M.J."/>
            <person name="Xiong C."/>
            <person name="Yue Q."/>
            <person name="Zhang X."/>
        </authorList>
    </citation>
    <scope>NUCLEOTIDE SEQUENCE [LARGE SCALE GENOMIC DNA]</scope>
    <source>
        <strain evidence="3 4">BP 5553</strain>
    </source>
</reference>